<dbReference type="InterPro" id="IPR003593">
    <property type="entry name" value="AAA+_ATPase"/>
</dbReference>
<sequence>MAPPDNATLHLVVSSISLGTALIPLILTLPDLYRKLVTRKQKYAELGQLYRDEDGEATRESQAAFSNTIQKRTLHLLSLTGLAVSIPLAVNGTVAHKNQDISTLEFLSRWLNVGTLALINILSLNTLIERLCTRVYTLALYQALPLLVLLVGTLWQLWDKIAQTPIAANQTLGLLAGQSAILLTSILTAVSIPRRPKVYKNGAEVDAMFTTSFASRYTFGWANELLNLSMTKGTQLEDEDIPVLDFLRRAATLQEKYQKLNPDRRLWLQVIVAHWPMFVLNNLFTIGETFLAYSPQFVMFKILQNLERKYAGIDVGYEPYIWVLAMGLIRFVEAIIQSQAFWVCFYGLNFPIRSQLASVIFTKTLSKKDVKGGGKKKEDGPATRPGSANGPINGTSNGTSNGASNGAVNGTAKPAKPTDVAKESEADEDALKNMKQGTINLISIDTERIADAAAFSNLLMESVLGSSLGLIFIVKILSLKALLVGLASIIVIIPANVFFAKKYTRAQDKLMKVRDKKLGVMSEALTGIRQIKFSALERQWEKKIGELRDEELSSLRTAFIYDTWLMACWICNPVFFSVAALSAHAYFEGALTPSAAFTALAVFNTLEFSMSILPEYISNIIDALVSAKRIEDYFKSEDKRNDIQDGETIGFKQADIRWPADLDEGKAPEETAFVLKNVDLEFPQGKLSLITGKTGSGKSLLLSALLGEADILAGTATVPAAPKREERPDHLASPANWIIQNAIAYVAQIPWIENATIKDNILFGLPYDADRYKKTIFACALEKDLEMFPDGELTEIGANGINLSGGQKWRVSFARAMYSRAGILVLDDVFSAVDAHVGAHMFKHALNGPLAEGRTRILVTHHVDMCKNVAAYLVVLEEGKVQAAAPIDRLIEENQLSAILKHDPQQVDTKDDDLEGKIGDDSGAAKSSPPKPATFTEKEHRETGTVGKDVYAAYFAASGGWAPWMWIVVVFLVSQGFTMMRSYWVKMWTSDHETDEGKLGQQFHGYQMGSYTMQQVIGGPNNGTGKQSHTVVYWIGIYCAFSLGTIIVGIYKYWCLFAISLKASDNLFKQLTSVVLRAPSRWLDTVPKGRILNRFTKDFEKIDARLSYDFAFLLYNVLGLAGVFLATAIVSPLMLILGFLMTLACLKFARVYLNGARELKRMESNYRSPIFEHFDATLTGITTIRSFGKSQEYLEAMYKRIDQYTKASYYQWLFNRWVGIRMQFLGGFFAMFVGAAVIAIPNFDPATAGFALSFSITYAMNIIWCIRRYANTELNMNSTERVMEYVGNPIEASPENPAPEGWPSQGHLEVKDLTVSYDPTLPAVLKNISFTANPGERVAVVGRTGAGKSSFSLALFRFIIASSGYIKIDGIDISTISLHDLRSRISIIPQDPVLFSGTVRSNLDPFDNFTDEKLVEALRRVHLIPQTADSGTATPATVGSTAQNPFTDLNSTISEGGLNLSQGQRQLLCLARACVLQPKILLLDEATSSIDMETEENIRESLKTSFAGTTTIIIAHRLEGVMDADKVVVMGSGEVLEVGSPDELMGKADSVFRGMVLAGKGNKGGEGKLIDFDEGEGSGSNE</sequence>
<dbReference type="SUPFAM" id="SSF90123">
    <property type="entry name" value="ABC transporter transmembrane region"/>
    <property type="match status" value="2"/>
</dbReference>
<evidence type="ECO:0000256" key="3">
    <source>
        <dbReference type="ARBA" id="ARBA00022448"/>
    </source>
</evidence>
<evidence type="ECO:0000256" key="4">
    <source>
        <dbReference type="ARBA" id="ARBA00022692"/>
    </source>
</evidence>
<dbReference type="PROSITE" id="PS50929">
    <property type="entry name" value="ABC_TM1F"/>
    <property type="match status" value="2"/>
</dbReference>
<reference evidence="15 16" key="1">
    <citation type="journal article" date="2018" name="Nat. Ecol. Evol.">
        <title>Pezizomycetes genomes reveal the molecular basis of ectomycorrhizal truffle lifestyle.</title>
        <authorList>
            <person name="Murat C."/>
            <person name="Payen T."/>
            <person name="Noel B."/>
            <person name="Kuo A."/>
            <person name="Morin E."/>
            <person name="Chen J."/>
            <person name="Kohler A."/>
            <person name="Krizsan K."/>
            <person name="Balestrini R."/>
            <person name="Da Silva C."/>
            <person name="Montanini B."/>
            <person name="Hainaut M."/>
            <person name="Levati E."/>
            <person name="Barry K.W."/>
            <person name="Belfiori B."/>
            <person name="Cichocki N."/>
            <person name="Clum A."/>
            <person name="Dockter R.B."/>
            <person name="Fauchery L."/>
            <person name="Guy J."/>
            <person name="Iotti M."/>
            <person name="Le Tacon F."/>
            <person name="Lindquist E.A."/>
            <person name="Lipzen A."/>
            <person name="Malagnac F."/>
            <person name="Mello A."/>
            <person name="Molinier V."/>
            <person name="Miyauchi S."/>
            <person name="Poulain J."/>
            <person name="Riccioni C."/>
            <person name="Rubini A."/>
            <person name="Sitrit Y."/>
            <person name="Splivallo R."/>
            <person name="Traeger S."/>
            <person name="Wang M."/>
            <person name="Zifcakova L."/>
            <person name="Wipf D."/>
            <person name="Zambonelli A."/>
            <person name="Paolocci F."/>
            <person name="Nowrousian M."/>
            <person name="Ottonello S."/>
            <person name="Baldrian P."/>
            <person name="Spatafora J.W."/>
            <person name="Henrissat B."/>
            <person name="Nagy L.G."/>
            <person name="Aury J.M."/>
            <person name="Wincker P."/>
            <person name="Grigoriev I.V."/>
            <person name="Bonfante P."/>
            <person name="Martin F.M."/>
        </authorList>
    </citation>
    <scope>NUCLEOTIDE SEQUENCE [LARGE SCALE GENOMIC DNA]</scope>
    <source>
        <strain evidence="15 16">RN42</strain>
    </source>
</reference>
<evidence type="ECO:0000256" key="11">
    <source>
        <dbReference type="SAM" id="MobiDB-lite"/>
    </source>
</evidence>
<dbReference type="FunFam" id="3.40.50.300:FF:000610">
    <property type="entry name" value="Multidrug resistance-associated ABC transporter"/>
    <property type="match status" value="1"/>
</dbReference>
<feature type="transmembrane region" description="Helical" evidence="12">
    <location>
        <begin position="458"/>
        <end position="476"/>
    </location>
</feature>
<evidence type="ECO:0000256" key="2">
    <source>
        <dbReference type="ARBA" id="ARBA00009726"/>
    </source>
</evidence>
<feature type="region of interest" description="Disordered" evidence="11">
    <location>
        <begin position="901"/>
        <end position="941"/>
    </location>
</feature>
<dbReference type="Pfam" id="PF00005">
    <property type="entry name" value="ABC_tran"/>
    <property type="match status" value="2"/>
</dbReference>
<feature type="compositionally biased region" description="Basic and acidic residues" evidence="11">
    <location>
        <begin position="369"/>
        <end position="381"/>
    </location>
</feature>
<dbReference type="SUPFAM" id="SSF52540">
    <property type="entry name" value="P-loop containing nucleoside triphosphate hydrolases"/>
    <property type="match status" value="2"/>
</dbReference>
<dbReference type="Proteomes" id="UP000275078">
    <property type="component" value="Unassembled WGS sequence"/>
</dbReference>
<dbReference type="GO" id="GO:0005524">
    <property type="term" value="F:ATP binding"/>
    <property type="evidence" value="ECO:0007669"/>
    <property type="project" value="UniProtKB-KW"/>
</dbReference>
<dbReference type="SMART" id="SM00382">
    <property type="entry name" value="AAA"/>
    <property type="match status" value="2"/>
</dbReference>
<evidence type="ECO:0000313" key="16">
    <source>
        <dbReference type="Proteomes" id="UP000275078"/>
    </source>
</evidence>
<gene>
    <name evidence="15" type="ORF">BJ508DRAFT_223892</name>
</gene>
<keyword evidence="9 12" id="KW-0472">Membrane</keyword>
<dbReference type="FunFam" id="1.20.1560.10:FF:000013">
    <property type="entry name" value="ABC transporter C family member 2"/>
    <property type="match status" value="1"/>
</dbReference>
<feature type="domain" description="ABC transporter" evidence="13">
    <location>
        <begin position="651"/>
        <end position="903"/>
    </location>
</feature>
<dbReference type="GO" id="GO:0140359">
    <property type="term" value="F:ABC-type transporter activity"/>
    <property type="evidence" value="ECO:0007669"/>
    <property type="project" value="InterPro"/>
</dbReference>
<dbReference type="PANTHER" id="PTHR24223">
    <property type="entry name" value="ATP-BINDING CASSETTE SUB-FAMILY C"/>
    <property type="match status" value="1"/>
</dbReference>
<feature type="transmembrane region" description="Helical" evidence="12">
    <location>
        <begin position="1246"/>
        <end position="1266"/>
    </location>
</feature>
<feature type="compositionally biased region" description="Polar residues" evidence="11">
    <location>
        <begin position="390"/>
        <end position="408"/>
    </location>
</feature>
<evidence type="ECO:0000256" key="6">
    <source>
        <dbReference type="ARBA" id="ARBA00022741"/>
    </source>
</evidence>
<keyword evidence="3" id="KW-0813">Transport</keyword>
<dbReference type="InterPro" id="IPR050173">
    <property type="entry name" value="ABC_transporter_C-like"/>
</dbReference>
<evidence type="ECO:0000259" key="14">
    <source>
        <dbReference type="PROSITE" id="PS50929"/>
    </source>
</evidence>
<dbReference type="InterPro" id="IPR003439">
    <property type="entry name" value="ABC_transporter-like_ATP-bd"/>
</dbReference>
<keyword evidence="10" id="KW-0325">Glycoprotein</keyword>
<feature type="transmembrane region" description="Helical" evidence="12">
    <location>
        <begin position="135"/>
        <end position="158"/>
    </location>
</feature>
<evidence type="ECO:0000256" key="12">
    <source>
        <dbReference type="SAM" id="Phobius"/>
    </source>
</evidence>
<dbReference type="CDD" id="cd03244">
    <property type="entry name" value="ABCC_MRP_domain2"/>
    <property type="match status" value="1"/>
</dbReference>
<feature type="transmembrane region" description="Helical" evidence="12">
    <location>
        <begin position="482"/>
        <end position="500"/>
    </location>
</feature>
<dbReference type="GO" id="GO:0005737">
    <property type="term" value="C:cytoplasm"/>
    <property type="evidence" value="ECO:0007669"/>
    <property type="project" value="UniProtKB-ARBA"/>
</dbReference>
<dbReference type="GO" id="GO:0016887">
    <property type="term" value="F:ATP hydrolysis activity"/>
    <property type="evidence" value="ECO:0007669"/>
    <property type="project" value="InterPro"/>
</dbReference>
<feature type="transmembrane region" description="Helical" evidence="12">
    <location>
        <begin position="12"/>
        <end position="33"/>
    </location>
</feature>
<keyword evidence="7" id="KW-0067">ATP-binding</keyword>
<feature type="transmembrane region" description="Helical" evidence="12">
    <location>
        <begin position="170"/>
        <end position="190"/>
    </location>
</feature>
<dbReference type="Gene3D" id="3.40.50.300">
    <property type="entry name" value="P-loop containing nucleotide triphosphate hydrolases"/>
    <property type="match status" value="2"/>
</dbReference>
<feature type="transmembrane region" description="Helical" evidence="12">
    <location>
        <begin position="110"/>
        <end position="128"/>
    </location>
</feature>
<evidence type="ECO:0000256" key="1">
    <source>
        <dbReference type="ARBA" id="ARBA00004141"/>
    </source>
</evidence>
<keyword evidence="15" id="KW-0378">Hydrolase</keyword>
<evidence type="ECO:0000256" key="8">
    <source>
        <dbReference type="ARBA" id="ARBA00022989"/>
    </source>
</evidence>
<feature type="transmembrane region" description="Helical" evidence="12">
    <location>
        <begin position="1031"/>
        <end position="1054"/>
    </location>
</feature>
<evidence type="ECO:0000256" key="10">
    <source>
        <dbReference type="ARBA" id="ARBA00023180"/>
    </source>
</evidence>
<dbReference type="EMBL" id="ML119664">
    <property type="protein sequence ID" value="RPA83475.1"/>
    <property type="molecule type" value="Genomic_DNA"/>
</dbReference>
<feature type="domain" description="ABC transmembrane type-1" evidence="14">
    <location>
        <begin position="966"/>
        <end position="1274"/>
    </location>
</feature>
<dbReference type="InterPro" id="IPR011527">
    <property type="entry name" value="ABC1_TM_dom"/>
</dbReference>
<feature type="region of interest" description="Disordered" evidence="11">
    <location>
        <begin position="369"/>
        <end position="428"/>
    </location>
</feature>
<name>A0A3N4IBK4_ASCIM</name>
<dbReference type="GO" id="GO:0016020">
    <property type="term" value="C:membrane"/>
    <property type="evidence" value="ECO:0007669"/>
    <property type="project" value="UniProtKB-SubCell"/>
</dbReference>
<feature type="transmembrane region" description="Helical" evidence="12">
    <location>
        <begin position="564"/>
        <end position="587"/>
    </location>
</feature>
<dbReference type="Gene3D" id="1.20.1560.10">
    <property type="entry name" value="ABC transporter type 1, transmembrane domain"/>
    <property type="match status" value="2"/>
</dbReference>
<dbReference type="OrthoDB" id="6500128at2759"/>
<feature type="transmembrane region" description="Helical" evidence="12">
    <location>
        <begin position="951"/>
        <end position="973"/>
    </location>
</feature>
<evidence type="ECO:0000259" key="13">
    <source>
        <dbReference type="PROSITE" id="PS50893"/>
    </source>
</evidence>
<keyword evidence="8 12" id="KW-1133">Transmembrane helix</keyword>
<protein>
    <submittedName>
        <fullName evidence="15">P-loop containing nucleoside triphosphate hydrolase protein</fullName>
    </submittedName>
</protein>
<dbReference type="CDD" id="cd03250">
    <property type="entry name" value="ABCC_MRP_domain1"/>
    <property type="match status" value="1"/>
</dbReference>
<feature type="compositionally biased region" description="Basic and acidic residues" evidence="11">
    <location>
        <begin position="419"/>
        <end position="428"/>
    </location>
</feature>
<feature type="transmembrane region" description="Helical" evidence="12">
    <location>
        <begin position="1222"/>
        <end position="1240"/>
    </location>
</feature>
<comment type="subcellular location">
    <subcellularLocation>
        <location evidence="1">Membrane</location>
        <topology evidence="1">Multi-pass membrane protein</topology>
    </subcellularLocation>
</comment>
<feature type="compositionally biased region" description="Basic and acidic residues" evidence="11">
    <location>
        <begin position="901"/>
        <end position="920"/>
    </location>
</feature>
<evidence type="ECO:0000256" key="9">
    <source>
        <dbReference type="ARBA" id="ARBA00023136"/>
    </source>
</evidence>
<dbReference type="Pfam" id="PF00664">
    <property type="entry name" value="ABC_membrane"/>
    <property type="match status" value="2"/>
</dbReference>
<dbReference type="InterPro" id="IPR036640">
    <property type="entry name" value="ABC1_TM_sf"/>
</dbReference>
<organism evidence="15 16">
    <name type="scientific">Ascobolus immersus RN42</name>
    <dbReference type="NCBI Taxonomy" id="1160509"/>
    <lineage>
        <taxon>Eukaryota</taxon>
        <taxon>Fungi</taxon>
        <taxon>Dikarya</taxon>
        <taxon>Ascomycota</taxon>
        <taxon>Pezizomycotina</taxon>
        <taxon>Pezizomycetes</taxon>
        <taxon>Pezizales</taxon>
        <taxon>Ascobolaceae</taxon>
        <taxon>Ascobolus</taxon>
    </lineage>
</organism>
<keyword evidence="16" id="KW-1185">Reference proteome</keyword>
<feature type="domain" description="ABC transmembrane type-1" evidence="14">
    <location>
        <begin position="439"/>
        <end position="622"/>
    </location>
</feature>
<dbReference type="FunFam" id="3.40.50.300:FF:000825">
    <property type="entry name" value="ABC bile acid transporter"/>
    <property type="match status" value="1"/>
</dbReference>
<dbReference type="STRING" id="1160509.A0A3N4IBK4"/>
<dbReference type="PROSITE" id="PS50893">
    <property type="entry name" value="ABC_TRANSPORTER_2"/>
    <property type="match status" value="2"/>
</dbReference>
<keyword evidence="6" id="KW-0547">Nucleotide-binding</keyword>
<comment type="similarity">
    <text evidence="2">Belongs to the ABC transporter superfamily. ABCC family. Conjugate transporter (TC 3.A.1.208) subfamily.</text>
</comment>
<keyword evidence="4 12" id="KW-0812">Transmembrane</keyword>
<dbReference type="CDD" id="cd18604">
    <property type="entry name" value="ABC_6TM_VMR1_D2_like"/>
    <property type="match status" value="1"/>
</dbReference>
<accession>A0A3N4IBK4</accession>
<evidence type="ECO:0000256" key="5">
    <source>
        <dbReference type="ARBA" id="ARBA00022737"/>
    </source>
</evidence>
<dbReference type="CDD" id="cd18596">
    <property type="entry name" value="ABC_6TM_VMR1_D1_like"/>
    <property type="match status" value="1"/>
</dbReference>
<evidence type="ECO:0000313" key="15">
    <source>
        <dbReference type="EMBL" id="RPA83475.1"/>
    </source>
</evidence>
<evidence type="ECO:0000256" key="7">
    <source>
        <dbReference type="ARBA" id="ARBA00022840"/>
    </source>
</evidence>
<keyword evidence="5" id="KW-0677">Repeat</keyword>
<dbReference type="PANTHER" id="PTHR24223:SF456">
    <property type="entry name" value="MULTIDRUG RESISTANCE-ASSOCIATED PROTEIN LETHAL(2)03659"/>
    <property type="match status" value="1"/>
</dbReference>
<feature type="domain" description="ABC transporter" evidence="13">
    <location>
        <begin position="1308"/>
        <end position="1557"/>
    </location>
</feature>
<dbReference type="InterPro" id="IPR027417">
    <property type="entry name" value="P-loop_NTPase"/>
</dbReference>
<feature type="transmembrane region" description="Helical" evidence="12">
    <location>
        <begin position="320"/>
        <end position="348"/>
    </location>
</feature>
<feature type="transmembrane region" description="Helical" evidence="12">
    <location>
        <begin position="73"/>
        <end position="90"/>
    </location>
</feature>
<feature type="transmembrane region" description="Helical" evidence="12">
    <location>
        <begin position="1110"/>
        <end position="1129"/>
    </location>
</feature>
<proteinExistence type="inferred from homology"/>